<accession>A0A8B8FA05</accession>
<dbReference type="RefSeq" id="XP_025407195.1">
    <property type="nucleotide sequence ID" value="XM_025551410.1"/>
</dbReference>
<reference evidence="2" key="1">
    <citation type="submission" date="2025-08" db="UniProtKB">
        <authorList>
            <consortium name="RefSeq"/>
        </authorList>
    </citation>
    <scope>IDENTIFICATION</scope>
    <source>
        <tissue evidence="2">Whole body</tissue>
    </source>
</reference>
<dbReference type="Proteomes" id="UP000694846">
    <property type="component" value="Unplaced"/>
</dbReference>
<dbReference type="OrthoDB" id="6618310at2759"/>
<dbReference type="PANTHER" id="PTHR45913:SF19">
    <property type="entry name" value="LOW QUALITY PROTEIN: ZINC FINGER BED DOMAIN-CONTAINING PROTEIN 5-LIKE"/>
    <property type="match status" value="1"/>
</dbReference>
<dbReference type="GeneID" id="112681146"/>
<evidence type="ECO:0000313" key="1">
    <source>
        <dbReference type="Proteomes" id="UP000694846"/>
    </source>
</evidence>
<evidence type="ECO:0000313" key="2">
    <source>
        <dbReference type="RefSeq" id="XP_025407195.1"/>
    </source>
</evidence>
<gene>
    <name evidence="2" type="primary">LOC112681146</name>
</gene>
<dbReference type="AlphaFoldDB" id="A0A8B8FA05"/>
<organism evidence="1 2">
    <name type="scientific">Sipha flava</name>
    <name type="common">yellow sugarcane aphid</name>
    <dbReference type="NCBI Taxonomy" id="143950"/>
    <lineage>
        <taxon>Eukaryota</taxon>
        <taxon>Metazoa</taxon>
        <taxon>Ecdysozoa</taxon>
        <taxon>Arthropoda</taxon>
        <taxon>Hexapoda</taxon>
        <taxon>Insecta</taxon>
        <taxon>Pterygota</taxon>
        <taxon>Neoptera</taxon>
        <taxon>Paraneoptera</taxon>
        <taxon>Hemiptera</taxon>
        <taxon>Sternorrhyncha</taxon>
        <taxon>Aphidomorpha</taxon>
        <taxon>Aphidoidea</taxon>
        <taxon>Aphididae</taxon>
        <taxon>Sipha</taxon>
    </lineage>
</organism>
<protein>
    <submittedName>
        <fullName evidence="2">Protein FAM200A-like</fullName>
    </submittedName>
</protein>
<keyword evidence="1" id="KW-1185">Reference proteome</keyword>
<name>A0A8B8FA05_9HEMI</name>
<sequence length="108" mass="12260">MHSNKNIDYFKQLLSSQNKESVIFEKKVTIPNKALEASYKVAELIVENKKPHTIGESLILPACSEIVRIMFGNEAEAEIKKIPLSNNTIRRRVQDMSEDIEKKCGGKN</sequence>
<proteinExistence type="predicted"/>
<dbReference type="PANTHER" id="PTHR45913">
    <property type="entry name" value="EPM2A-INTERACTING PROTEIN 1"/>
    <property type="match status" value="1"/>
</dbReference>